<sequence length="274" mass="31930">EITSQMDQQNMQTPTDKLIEFQDLIKSKSDLPQNIDKLLLLRFLSANENDTQKAEKMLRKNLKIRKKCPKLFQNRDVSSEIFERTRNVCQVFPMPKPTPEGYEIVIFRLKDKNPRNFVVKNVLRSNVTMLDAKFLSDQESVKGSFAVIDFTGFTFKHFLKTFTVLCGKFGKCYGKFVHQAAPWKPVRFHAIHCPAILQRFISIIGPSVRRNYMELANFHDDFEIVDEAIPKEYLPNEFGGSAGNIDDLHNDWIKVLESKREYILNDDNWKLGYN</sequence>
<evidence type="ECO:0000313" key="2">
    <source>
        <dbReference type="EMBL" id="KAJ6647402.1"/>
    </source>
</evidence>
<dbReference type="PANTHER" id="PTHR10174:SF222">
    <property type="entry name" value="GH10083P-RELATED"/>
    <property type="match status" value="1"/>
</dbReference>
<name>A0A9Q0NBT6_9DIPT</name>
<protein>
    <submittedName>
        <fullName evidence="2">Alpha-tocopherol transfer protein-like</fullName>
    </submittedName>
</protein>
<evidence type="ECO:0000259" key="1">
    <source>
        <dbReference type="PROSITE" id="PS50191"/>
    </source>
</evidence>
<dbReference type="GO" id="GO:0016020">
    <property type="term" value="C:membrane"/>
    <property type="evidence" value="ECO:0007669"/>
    <property type="project" value="TreeGrafter"/>
</dbReference>
<dbReference type="CDD" id="cd00170">
    <property type="entry name" value="SEC14"/>
    <property type="match status" value="1"/>
</dbReference>
<comment type="caution">
    <text evidence="2">The sequence shown here is derived from an EMBL/GenBank/DDBJ whole genome shotgun (WGS) entry which is preliminary data.</text>
</comment>
<dbReference type="Proteomes" id="UP001151699">
    <property type="component" value="Chromosome A"/>
</dbReference>
<reference evidence="2" key="1">
    <citation type="submission" date="2022-07" db="EMBL/GenBank/DDBJ databases">
        <authorList>
            <person name="Trinca V."/>
            <person name="Uliana J.V.C."/>
            <person name="Torres T.T."/>
            <person name="Ward R.J."/>
            <person name="Monesi N."/>
        </authorList>
    </citation>
    <scope>NUCLEOTIDE SEQUENCE</scope>
    <source>
        <strain evidence="2">HSMRA1968</strain>
        <tissue evidence="2">Whole embryos</tissue>
    </source>
</reference>
<dbReference type="InterPro" id="IPR036273">
    <property type="entry name" value="CRAL/TRIO_N_dom_sf"/>
</dbReference>
<proteinExistence type="predicted"/>
<dbReference type="PROSITE" id="PS50191">
    <property type="entry name" value="CRAL_TRIO"/>
    <property type="match status" value="1"/>
</dbReference>
<feature type="non-terminal residue" evidence="2">
    <location>
        <position position="1"/>
    </location>
</feature>
<dbReference type="InterPro" id="IPR036865">
    <property type="entry name" value="CRAL-TRIO_dom_sf"/>
</dbReference>
<feature type="domain" description="CRAL-TRIO" evidence="1">
    <location>
        <begin position="99"/>
        <end position="246"/>
    </location>
</feature>
<organism evidence="2 3">
    <name type="scientific">Pseudolycoriella hygida</name>
    <dbReference type="NCBI Taxonomy" id="35572"/>
    <lineage>
        <taxon>Eukaryota</taxon>
        <taxon>Metazoa</taxon>
        <taxon>Ecdysozoa</taxon>
        <taxon>Arthropoda</taxon>
        <taxon>Hexapoda</taxon>
        <taxon>Insecta</taxon>
        <taxon>Pterygota</taxon>
        <taxon>Neoptera</taxon>
        <taxon>Endopterygota</taxon>
        <taxon>Diptera</taxon>
        <taxon>Nematocera</taxon>
        <taxon>Sciaroidea</taxon>
        <taxon>Sciaridae</taxon>
        <taxon>Pseudolycoriella</taxon>
    </lineage>
</organism>
<dbReference type="Gene3D" id="3.40.525.10">
    <property type="entry name" value="CRAL-TRIO lipid binding domain"/>
    <property type="match status" value="1"/>
</dbReference>
<dbReference type="AlphaFoldDB" id="A0A9Q0NBT6"/>
<keyword evidence="3" id="KW-1185">Reference proteome</keyword>
<dbReference type="Pfam" id="PF00650">
    <property type="entry name" value="CRAL_TRIO"/>
    <property type="match status" value="1"/>
</dbReference>
<dbReference type="EMBL" id="WJQU01000001">
    <property type="protein sequence ID" value="KAJ6647402.1"/>
    <property type="molecule type" value="Genomic_DNA"/>
</dbReference>
<dbReference type="InterPro" id="IPR001251">
    <property type="entry name" value="CRAL-TRIO_dom"/>
</dbReference>
<dbReference type="GO" id="GO:1902936">
    <property type="term" value="F:phosphatidylinositol bisphosphate binding"/>
    <property type="evidence" value="ECO:0007669"/>
    <property type="project" value="TreeGrafter"/>
</dbReference>
<accession>A0A9Q0NBT6</accession>
<dbReference type="Gene3D" id="1.10.8.20">
    <property type="entry name" value="N-terminal domain of phosphatidylinositol transfer protein sec14p"/>
    <property type="match status" value="1"/>
</dbReference>
<dbReference type="OrthoDB" id="7777804at2759"/>
<dbReference type="Gene3D" id="1.20.5.1200">
    <property type="entry name" value="Alpha-tocopherol transfer"/>
    <property type="match status" value="1"/>
</dbReference>
<evidence type="ECO:0000313" key="3">
    <source>
        <dbReference type="Proteomes" id="UP001151699"/>
    </source>
</evidence>
<dbReference type="SUPFAM" id="SSF52087">
    <property type="entry name" value="CRAL/TRIO domain"/>
    <property type="match status" value="1"/>
</dbReference>
<gene>
    <name evidence="2" type="primary">Ttpal_4</name>
    <name evidence="2" type="ORF">Bhyg_02624</name>
</gene>
<dbReference type="SUPFAM" id="SSF46938">
    <property type="entry name" value="CRAL/TRIO N-terminal domain"/>
    <property type="match status" value="1"/>
</dbReference>
<dbReference type="PANTHER" id="PTHR10174">
    <property type="entry name" value="ALPHA-TOCOPHEROL TRANSFER PROTEIN-RELATED"/>
    <property type="match status" value="1"/>
</dbReference>